<dbReference type="Proteomes" id="UP001499854">
    <property type="component" value="Unassembled WGS sequence"/>
</dbReference>
<reference evidence="5" key="1">
    <citation type="journal article" date="2019" name="Int. J. Syst. Evol. Microbiol.">
        <title>The Global Catalogue of Microorganisms (GCM) 10K type strain sequencing project: providing services to taxonomists for standard genome sequencing and annotation.</title>
        <authorList>
            <consortium name="The Broad Institute Genomics Platform"/>
            <consortium name="The Broad Institute Genome Sequencing Center for Infectious Disease"/>
            <person name="Wu L."/>
            <person name="Ma J."/>
        </authorList>
    </citation>
    <scope>NUCLEOTIDE SEQUENCE [LARGE SCALE GENOMIC DNA]</scope>
    <source>
        <strain evidence="5">JCM 16013</strain>
    </source>
</reference>
<dbReference type="EMBL" id="BAAAQM010000021">
    <property type="protein sequence ID" value="GAA1975490.1"/>
    <property type="molecule type" value="Genomic_DNA"/>
</dbReference>
<dbReference type="Pfam" id="PF19124">
    <property type="entry name" value="DUF5808"/>
    <property type="match status" value="1"/>
</dbReference>
<evidence type="ECO:0000259" key="2">
    <source>
        <dbReference type="Pfam" id="PF07853"/>
    </source>
</evidence>
<dbReference type="InterPro" id="IPR014574">
    <property type="entry name" value="UCP032908"/>
</dbReference>
<keyword evidence="1" id="KW-0472">Membrane</keyword>
<feature type="domain" description="DUF5808" evidence="3">
    <location>
        <begin position="323"/>
        <end position="347"/>
    </location>
</feature>
<dbReference type="Pfam" id="PF07853">
    <property type="entry name" value="DUF1648"/>
    <property type="match status" value="1"/>
</dbReference>
<evidence type="ECO:0000259" key="3">
    <source>
        <dbReference type="Pfam" id="PF19124"/>
    </source>
</evidence>
<dbReference type="PANTHER" id="PTHR37810:SF9">
    <property type="entry name" value="MEMBRANE PROTEIN"/>
    <property type="match status" value="1"/>
</dbReference>
<organism evidence="4 5">
    <name type="scientific">Catenulispora subtropica</name>
    <dbReference type="NCBI Taxonomy" id="450798"/>
    <lineage>
        <taxon>Bacteria</taxon>
        <taxon>Bacillati</taxon>
        <taxon>Actinomycetota</taxon>
        <taxon>Actinomycetes</taxon>
        <taxon>Catenulisporales</taxon>
        <taxon>Catenulisporaceae</taxon>
        <taxon>Catenulispora</taxon>
    </lineage>
</organism>
<dbReference type="PANTHER" id="PTHR37810">
    <property type="entry name" value="IMMUNITY PROTEIN SDPI"/>
    <property type="match status" value="1"/>
</dbReference>
<feature type="transmembrane region" description="Helical" evidence="1">
    <location>
        <begin position="79"/>
        <end position="97"/>
    </location>
</feature>
<gene>
    <name evidence="4" type="ORF">GCM10009838_39590</name>
</gene>
<evidence type="ECO:0000313" key="5">
    <source>
        <dbReference type="Proteomes" id="UP001499854"/>
    </source>
</evidence>
<dbReference type="InterPro" id="IPR043831">
    <property type="entry name" value="DUF5808"/>
</dbReference>
<feature type="domain" description="DUF1648" evidence="2">
    <location>
        <begin position="141"/>
        <end position="186"/>
    </location>
</feature>
<feature type="transmembrane region" description="Helical" evidence="1">
    <location>
        <begin position="6"/>
        <end position="26"/>
    </location>
</feature>
<name>A0ABP5DAA0_9ACTN</name>
<evidence type="ECO:0000256" key="1">
    <source>
        <dbReference type="SAM" id="Phobius"/>
    </source>
</evidence>
<keyword evidence="1" id="KW-0812">Transmembrane</keyword>
<accession>A0ABP5DAA0</accession>
<feature type="transmembrane region" description="Helical" evidence="1">
    <location>
        <begin position="342"/>
        <end position="365"/>
    </location>
</feature>
<comment type="caution">
    <text evidence="4">The sequence shown here is derived from an EMBL/GenBank/DDBJ whole genome shotgun (WGS) entry which is preliminary data.</text>
</comment>
<keyword evidence="5" id="KW-1185">Reference proteome</keyword>
<evidence type="ECO:0000313" key="4">
    <source>
        <dbReference type="EMBL" id="GAA1975490.1"/>
    </source>
</evidence>
<proteinExistence type="predicted"/>
<feature type="transmembrane region" description="Helical" evidence="1">
    <location>
        <begin position="259"/>
        <end position="280"/>
    </location>
</feature>
<feature type="transmembrane region" description="Helical" evidence="1">
    <location>
        <begin position="182"/>
        <end position="204"/>
    </location>
</feature>
<feature type="transmembrane region" description="Helical" evidence="1">
    <location>
        <begin position="224"/>
        <end position="247"/>
    </location>
</feature>
<dbReference type="InterPro" id="IPR012867">
    <property type="entry name" value="DUF1648"/>
</dbReference>
<keyword evidence="1" id="KW-1133">Transmembrane helix</keyword>
<sequence>MRSSSSLPVVVPIVLIGGLTLLTPLMTPRTVQFGVRIPAERAGDPAVAGARRGYRLGIVAVTVVAVLAAQFVATGTVARLSGVAIEVAGTFAVYLVARAHVAAAKHEGRWFEGLKQVAVADTALRTRPDRFPWEWGLPAAVIVVATVVFGTIRYPHMPDRLVTHYDFSGHPTSFTDKTFVSAFAPVGVQIAISALIVVLTRVTVRGKATLDVQDPQAAARHRRFVAVMARCLLLFAAAISLTLALAALTMWDVIGSTGWSLALLVAPVALATIGLVAVFVRVGQGGSRLHLDETEHAGAAAPSGTVNRDDDSLWKAGVFYFNRDDPAVWIQKRFGVGWTVNWARPAALAFLGGLAAVAILVPLLIK</sequence>
<feature type="transmembrane region" description="Helical" evidence="1">
    <location>
        <begin position="54"/>
        <end position="73"/>
    </location>
</feature>
<protein>
    <submittedName>
        <fullName evidence="4">DUF5808 domain-containing protein</fullName>
    </submittedName>
</protein>
<dbReference type="RefSeq" id="WP_344658537.1">
    <property type="nucleotide sequence ID" value="NZ_BAAAQM010000021.1"/>
</dbReference>
<feature type="transmembrane region" description="Helical" evidence="1">
    <location>
        <begin position="135"/>
        <end position="154"/>
    </location>
</feature>
<dbReference type="PIRSF" id="PIRSF032908">
    <property type="entry name" value="UCP032908"/>
    <property type="match status" value="1"/>
</dbReference>